<feature type="signal peptide" evidence="1">
    <location>
        <begin position="1"/>
        <end position="23"/>
    </location>
</feature>
<organism evidence="3 4">
    <name type="scientific">Methylobacterium durans</name>
    <dbReference type="NCBI Taxonomy" id="2202825"/>
    <lineage>
        <taxon>Bacteria</taxon>
        <taxon>Pseudomonadati</taxon>
        <taxon>Pseudomonadota</taxon>
        <taxon>Alphaproteobacteria</taxon>
        <taxon>Hyphomicrobiales</taxon>
        <taxon>Methylobacteriaceae</taxon>
        <taxon>Methylobacterium</taxon>
    </lineage>
</organism>
<gene>
    <name evidence="3" type="ORF">DK389_19620</name>
</gene>
<reference evidence="4" key="1">
    <citation type="submission" date="2018-05" db="EMBL/GenBank/DDBJ databases">
        <title>Complete Genome Sequence of Methylobacterium sp. 17SD2-17.</title>
        <authorList>
            <person name="Srinivasan S."/>
        </authorList>
    </citation>
    <scope>NUCLEOTIDE SEQUENCE [LARGE SCALE GENOMIC DNA]</scope>
    <source>
        <strain evidence="4">17SD2-17</strain>
    </source>
</reference>
<sequence>MKQTSLSSAVFAAACVVALLPVAAGSADDDGSPIFGVKLPAGYRDWQLISVAHEAGNLNDLRAILGNEIAVKAYREGTRPFPDGAIIARLAWKYVASDENNAIFGQVQSFVPGPATNIQFSVKDSKKYAETGGWGYGQFEDGKPNRSEALMNTCFPCHARVNKPDDFVFTRYAP</sequence>
<dbReference type="OrthoDB" id="511546at2"/>
<evidence type="ECO:0000259" key="2">
    <source>
        <dbReference type="Pfam" id="PF16694"/>
    </source>
</evidence>
<evidence type="ECO:0000313" key="4">
    <source>
        <dbReference type="Proteomes" id="UP000245926"/>
    </source>
</evidence>
<dbReference type="Pfam" id="PF16694">
    <property type="entry name" value="Cytochrome_P460"/>
    <property type="match status" value="1"/>
</dbReference>
<dbReference type="RefSeq" id="WP_109892035.1">
    <property type="nucleotide sequence ID" value="NZ_CP029550.1"/>
</dbReference>
<dbReference type="InterPro" id="IPR038142">
    <property type="entry name" value="Cytochrome_P460_sp"/>
</dbReference>
<protein>
    <submittedName>
        <fullName evidence="3">Cytochrome P460</fullName>
    </submittedName>
</protein>
<proteinExistence type="predicted"/>
<accession>A0A2U8WAF0</accession>
<name>A0A2U8WAF0_9HYPH</name>
<keyword evidence="4" id="KW-1185">Reference proteome</keyword>
<dbReference type="CDD" id="cd20753">
    <property type="entry name" value="cyt_P460_Mc-like"/>
    <property type="match status" value="1"/>
</dbReference>
<evidence type="ECO:0000313" key="3">
    <source>
        <dbReference type="EMBL" id="AWN42296.1"/>
    </source>
</evidence>
<dbReference type="Gene3D" id="3.50.70.20">
    <property type="entry name" value="Cytochrome P460"/>
    <property type="match status" value="1"/>
</dbReference>
<dbReference type="InterPro" id="IPR032033">
    <property type="entry name" value="Cytochrome_P460"/>
</dbReference>
<dbReference type="PROSITE" id="PS51257">
    <property type="entry name" value="PROKAR_LIPOPROTEIN"/>
    <property type="match status" value="1"/>
</dbReference>
<keyword evidence="1" id="KW-0732">Signal</keyword>
<dbReference type="Proteomes" id="UP000245926">
    <property type="component" value="Chromosome"/>
</dbReference>
<evidence type="ECO:0000256" key="1">
    <source>
        <dbReference type="SAM" id="SignalP"/>
    </source>
</evidence>
<dbReference type="AlphaFoldDB" id="A0A2U8WAF0"/>
<dbReference type="KEGG" id="mets:DK389_19620"/>
<feature type="domain" description="Cytochrome P460" evidence="2">
    <location>
        <begin position="40"/>
        <end position="170"/>
    </location>
</feature>
<feature type="chain" id="PRO_5015906452" evidence="1">
    <location>
        <begin position="24"/>
        <end position="174"/>
    </location>
</feature>
<dbReference type="EMBL" id="CP029550">
    <property type="protein sequence ID" value="AWN42296.1"/>
    <property type="molecule type" value="Genomic_DNA"/>
</dbReference>